<dbReference type="Gene3D" id="2.30.110.10">
    <property type="entry name" value="Electron Transport, Fmn-binding Protein, Chain A"/>
    <property type="match status" value="1"/>
</dbReference>
<dbReference type="EMBL" id="RCHT01000003">
    <property type="protein sequence ID" value="RLL13505.1"/>
    <property type="molecule type" value="Genomic_DNA"/>
</dbReference>
<evidence type="ECO:0000256" key="2">
    <source>
        <dbReference type="ARBA" id="ARBA00023002"/>
    </source>
</evidence>
<dbReference type="GO" id="GO:0042602">
    <property type="term" value="F:riboflavin reductase (NADPH) activity"/>
    <property type="evidence" value="ECO:0007669"/>
    <property type="project" value="TreeGrafter"/>
</dbReference>
<comment type="cofactor">
    <cofactor evidence="1">
        <name>Fe(3+)</name>
        <dbReference type="ChEBI" id="CHEBI:29034"/>
    </cofactor>
</comment>
<name>A0A498CT19_9FIRM</name>
<comment type="caution">
    <text evidence="4">The sequence shown here is derived from an EMBL/GenBank/DDBJ whole genome shotgun (WGS) entry which is preliminary data.</text>
</comment>
<evidence type="ECO:0000313" key="5">
    <source>
        <dbReference type="Proteomes" id="UP000276301"/>
    </source>
</evidence>
<proteinExistence type="predicted"/>
<organism evidence="4 5">
    <name type="scientific">Anaerotruncus massiliensis</name>
    <name type="common">ex Liu et al. 2021</name>
    <dbReference type="NCBI Taxonomy" id="2321404"/>
    <lineage>
        <taxon>Bacteria</taxon>
        <taxon>Bacillati</taxon>
        <taxon>Bacillota</taxon>
        <taxon>Clostridia</taxon>
        <taxon>Eubacteriales</taxon>
        <taxon>Oscillospiraceae</taxon>
        <taxon>Anaerotruncus</taxon>
    </lineage>
</organism>
<dbReference type="InterPro" id="IPR012349">
    <property type="entry name" value="Split_barrel_FMN-bd"/>
</dbReference>
<dbReference type="RefSeq" id="WP_121586138.1">
    <property type="nucleotide sequence ID" value="NZ_RCHT01000003.1"/>
</dbReference>
<dbReference type="InterPro" id="IPR002563">
    <property type="entry name" value="Flavin_Rdtase-like_dom"/>
</dbReference>
<sequence>MLDLKAFQKITYGVYLVSSRCGDILSGCVVNTLTQVTTSPAQVTIAINKQNYTTEIIRKSGRFTAVVLSQSAMMELIGRFGFHCSRDTEKFESFRTRVDESGVPFVCEQASARFSCKVVSSMDAGTHIIFLGEVEAAEVLDSTGPMSYAYYHQIKNGITPPRASVYQPEPAKGYRCRICGYVLDSDTVPDDFVCPICGRGKEHLEKITG</sequence>
<evidence type="ECO:0000313" key="4">
    <source>
        <dbReference type="EMBL" id="RLL13505.1"/>
    </source>
</evidence>
<keyword evidence="2" id="KW-0560">Oxidoreductase</keyword>
<feature type="domain" description="Rubredoxin-like" evidence="3">
    <location>
        <begin position="171"/>
        <end position="207"/>
    </location>
</feature>
<gene>
    <name evidence="4" type="ORF">D4A47_03270</name>
</gene>
<dbReference type="Pfam" id="PF01613">
    <property type="entry name" value="Flavin_Reduct"/>
    <property type="match status" value="1"/>
</dbReference>
<dbReference type="Pfam" id="PF21349">
    <property type="entry name" value="RUBY_RBDX"/>
    <property type="match status" value="1"/>
</dbReference>
<dbReference type="InterPro" id="IPR048574">
    <property type="entry name" value="RUBY_RBDX"/>
</dbReference>
<dbReference type="PANTHER" id="PTHR30466">
    <property type="entry name" value="FLAVIN REDUCTASE"/>
    <property type="match status" value="1"/>
</dbReference>
<dbReference type="InterPro" id="IPR050268">
    <property type="entry name" value="NADH-dep_flavin_reductase"/>
</dbReference>
<dbReference type="InterPro" id="IPR024934">
    <property type="entry name" value="Rubredoxin-like_dom"/>
</dbReference>
<dbReference type="SUPFAM" id="SSF50475">
    <property type="entry name" value="FMN-binding split barrel"/>
    <property type="match status" value="1"/>
</dbReference>
<keyword evidence="5" id="KW-1185">Reference proteome</keyword>
<dbReference type="Gene3D" id="2.20.28.10">
    <property type="match status" value="1"/>
</dbReference>
<evidence type="ECO:0000256" key="1">
    <source>
        <dbReference type="ARBA" id="ARBA00001965"/>
    </source>
</evidence>
<dbReference type="GO" id="GO:0010181">
    <property type="term" value="F:FMN binding"/>
    <property type="evidence" value="ECO:0007669"/>
    <property type="project" value="InterPro"/>
</dbReference>
<reference evidence="4 5" key="1">
    <citation type="submission" date="2018-10" db="EMBL/GenBank/DDBJ databases">
        <title>Anaerotruncus faecis sp. nov., isolated from human feces.</title>
        <authorList>
            <person name="Wang Y.-J."/>
        </authorList>
    </citation>
    <scope>NUCLEOTIDE SEQUENCE [LARGE SCALE GENOMIC DNA]</scope>
    <source>
        <strain evidence="4 5">22A2-44</strain>
    </source>
</reference>
<accession>A0A498CT19</accession>
<dbReference type="SUPFAM" id="SSF57802">
    <property type="entry name" value="Rubredoxin-like"/>
    <property type="match status" value="1"/>
</dbReference>
<dbReference type="PANTHER" id="PTHR30466:SF1">
    <property type="entry name" value="FMN REDUCTASE (NADH) RUTF"/>
    <property type="match status" value="1"/>
</dbReference>
<protein>
    <submittedName>
        <fullName evidence="4">Flavin reductase</fullName>
    </submittedName>
</protein>
<dbReference type="Proteomes" id="UP000276301">
    <property type="component" value="Unassembled WGS sequence"/>
</dbReference>
<dbReference type="AlphaFoldDB" id="A0A498CT19"/>
<dbReference type="PROSITE" id="PS50903">
    <property type="entry name" value="RUBREDOXIN_LIKE"/>
    <property type="match status" value="1"/>
</dbReference>
<dbReference type="GO" id="GO:0005506">
    <property type="term" value="F:iron ion binding"/>
    <property type="evidence" value="ECO:0007669"/>
    <property type="project" value="InterPro"/>
</dbReference>
<dbReference type="SMART" id="SM00903">
    <property type="entry name" value="Flavin_Reduct"/>
    <property type="match status" value="1"/>
</dbReference>
<evidence type="ECO:0000259" key="3">
    <source>
        <dbReference type="PROSITE" id="PS50903"/>
    </source>
</evidence>